<evidence type="ECO:0000313" key="10">
    <source>
        <dbReference type="Proteomes" id="UP001060919"/>
    </source>
</evidence>
<proteinExistence type="predicted"/>
<dbReference type="GO" id="GO:0042121">
    <property type="term" value="P:alginic acid biosynthetic process"/>
    <property type="evidence" value="ECO:0007669"/>
    <property type="project" value="UniProtKB-KW"/>
</dbReference>
<dbReference type="AlphaFoldDB" id="A0A916DWM5"/>
<reference evidence="9" key="1">
    <citation type="submission" date="2022-09" db="EMBL/GenBank/DDBJ databases">
        <title>Aureispira anguillicida sp. nov., isolated from Leptocephalus of Japanese eel Anguilla japonica.</title>
        <authorList>
            <person name="Yuasa K."/>
            <person name="Mekata T."/>
            <person name="Ikunari K."/>
        </authorList>
    </citation>
    <scope>NUCLEOTIDE SEQUENCE</scope>
    <source>
        <strain evidence="9">EL160426</strain>
    </source>
</reference>
<evidence type="ECO:0000256" key="5">
    <source>
        <dbReference type="ARBA" id="ARBA00022764"/>
    </source>
</evidence>
<dbReference type="InterPro" id="IPR031811">
    <property type="entry name" value="ALGX/ALGJ_SGNH-like"/>
</dbReference>
<evidence type="ECO:0000313" key="9">
    <source>
        <dbReference type="EMBL" id="BDS14845.1"/>
    </source>
</evidence>
<gene>
    <name evidence="9" type="ORF">AsAng_0056270</name>
</gene>
<feature type="transmembrane region" description="Helical" evidence="7">
    <location>
        <begin position="7"/>
        <end position="27"/>
    </location>
</feature>
<keyword evidence="4" id="KW-0732">Signal</keyword>
<comment type="pathway">
    <text evidence="2">Glycan biosynthesis; alginate biosynthesis.</text>
</comment>
<protein>
    <recommendedName>
        <fullName evidence="8">AlgX/AlgJ SGNH hydrolase-like domain-containing protein</fullName>
    </recommendedName>
</protein>
<sequence>MRKIKIGTIIIFALIISLPLFFQWIGVSFNDSKAENRRLKARPTFSLEQSRAGKGSLRTALGFYRDVIGFKDAYDKYYSDNFVLKASLFKSYYAIQTNLFGVNALPRKVVKGNNGWFFLGNSYSNVITESKGIDAFKEEELQKIKKKLLQKKAWLKARNIDFYVAVAPNKHSIYGEELPIQKSQQLTKLEQLKALFNPEELNFIDLSDSFPKTPIQRLYHKTNTHWNDYGAYWGYKALASSIKQQYPKLLIPTLDSFELLTEISDQEDLTGMLNIKVKEERIVLQPKNSIAQEKKSTLAVPKNTKNYVFNYTSTANKIKVLAFRDSFFTNLMKFMNETFGETVYIWRLFDEEVIKIEQPDIVILEIIERDLDNLLLLEDSIH</sequence>
<keyword evidence="5" id="KW-0574">Periplasm</keyword>
<accession>A0A916DWM5</accession>
<dbReference type="Proteomes" id="UP001060919">
    <property type="component" value="Chromosome"/>
</dbReference>
<dbReference type="RefSeq" id="WP_264790048.1">
    <property type="nucleotide sequence ID" value="NZ_AP026867.1"/>
</dbReference>
<evidence type="ECO:0000259" key="8">
    <source>
        <dbReference type="Pfam" id="PF16822"/>
    </source>
</evidence>
<dbReference type="Pfam" id="PF16822">
    <property type="entry name" value="ALGX"/>
    <property type="match status" value="1"/>
</dbReference>
<feature type="domain" description="AlgX/AlgJ SGNH hydrolase-like" evidence="8">
    <location>
        <begin position="109"/>
        <end position="286"/>
    </location>
</feature>
<name>A0A916DWM5_9BACT</name>
<keyword evidence="10" id="KW-1185">Reference proteome</keyword>
<dbReference type="EMBL" id="AP026867">
    <property type="protein sequence ID" value="BDS14845.1"/>
    <property type="molecule type" value="Genomic_DNA"/>
</dbReference>
<evidence type="ECO:0000256" key="7">
    <source>
        <dbReference type="SAM" id="Phobius"/>
    </source>
</evidence>
<comment type="subcellular location">
    <subcellularLocation>
        <location evidence="1">Periplasm</location>
    </subcellularLocation>
</comment>
<keyword evidence="7" id="KW-0472">Membrane</keyword>
<dbReference type="GO" id="GO:0016740">
    <property type="term" value="F:transferase activity"/>
    <property type="evidence" value="ECO:0007669"/>
    <property type="project" value="UniProtKB-KW"/>
</dbReference>
<keyword evidence="7" id="KW-0812">Transmembrane</keyword>
<keyword evidence="6" id="KW-0016">Alginate biosynthesis</keyword>
<dbReference type="KEGG" id="aup:AsAng_0056270"/>
<keyword evidence="7" id="KW-1133">Transmembrane helix</keyword>
<evidence type="ECO:0000256" key="1">
    <source>
        <dbReference type="ARBA" id="ARBA00004418"/>
    </source>
</evidence>
<keyword evidence="3" id="KW-0808">Transferase</keyword>
<evidence type="ECO:0000256" key="3">
    <source>
        <dbReference type="ARBA" id="ARBA00022679"/>
    </source>
</evidence>
<evidence type="ECO:0000256" key="4">
    <source>
        <dbReference type="ARBA" id="ARBA00022729"/>
    </source>
</evidence>
<organism evidence="9 10">
    <name type="scientific">Aureispira anguillae</name>
    <dbReference type="NCBI Taxonomy" id="2864201"/>
    <lineage>
        <taxon>Bacteria</taxon>
        <taxon>Pseudomonadati</taxon>
        <taxon>Bacteroidota</taxon>
        <taxon>Saprospiria</taxon>
        <taxon>Saprospirales</taxon>
        <taxon>Saprospiraceae</taxon>
        <taxon>Aureispira</taxon>
    </lineage>
</organism>
<evidence type="ECO:0000256" key="6">
    <source>
        <dbReference type="ARBA" id="ARBA00022841"/>
    </source>
</evidence>
<dbReference type="GO" id="GO:0042597">
    <property type="term" value="C:periplasmic space"/>
    <property type="evidence" value="ECO:0007669"/>
    <property type="project" value="UniProtKB-SubCell"/>
</dbReference>
<evidence type="ECO:0000256" key="2">
    <source>
        <dbReference type="ARBA" id="ARBA00005182"/>
    </source>
</evidence>